<sequence length="86" mass="9831">MLHDLEERSAERMRLVSLVSQLVKQKKEEDDVELFMRSIALTIEKLPLTLISQAKLQILTLVTNLQESSDSQRIMVAPPAPHDNSY</sequence>
<evidence type="ECO:0000313" key="2">
    <source>
        <dbReference type="Proteomes" id="UP001516400"/>
    </source>
</evidence>
<evidence type="ECO:0000313" key="1">
    <source>
        <dbReference type="EMBL" id="KAL3279254.1"/>
    </source>
</evidence>
<evidence type="ECO:0008006" key="3">
    <source>
        <dbReference type="Google" id="ProtNLM"/>
    </source>
</evidence>
<keyword evidence="2" id="KW-1185">Reference proteome</keyword>
<protein>
    <recommendedName>
        <fullName evidence="3">BESS domain-containing protein</fullName>
    </recommendedName>
</protein>
<feature type="non-terminal residue" evidence="1">
    <location>
        <position position="86"/>
    </location>
</feature>
<accession>A0ABD2NL47</accession>
<reference evidence="1 2" key="1">
    <citation type="journal article" date="2021" name="BMC Biol.">
        <title>Horizontally acquired antibacterial genes associated with adaptive radiation of ladybird beetles.</title>
        <authorList>
            <person name="Li H.S."/>
            <person name="Tang X.F."/>
            <person name="Huang Y.H."/>
            <person name="Xu Z.Y."/>
            <person name="Chen M.L."/>
            <person name="Du X.Y."/>
            <person name="Qiu B.Y."/>
            <person name="Chen P.T."/>
            <person name="Zhang W."/>
            <person name="Slipinski A."/>
            <person name="Escalona H.E."/>
            <person name="Waterhouse R.M."/>
            <person name="Zwick A."/>
            <person name="Pang H."/>
        </authorList>
    </citation>
    <scope>NUCLEOTIDE SEQUENCE [LARGE SCALE GENOMIC DNA]</scope>
    <source>
        <strain evidence="1">SYSU2018</strain>
    </source>
</reference>
<name>A0ABD2NL47_9CUCU</name>
<proteinExistence type="predicted"/>
<dbReference type="AlphaFoldDB" id="A0ABD2NL47"/>
<dbReference type="Proteomes" id="UP001516400">
    <property type="component" value="Unassembled WGS sequence"/>
</dbReference>
<comment type="caution">
    <text evidence="1">The sequence shown here is derived from an EMBL/GenBank/DDBJ whole genome shotgun (WGS) entry which is preliminary data.</text>
</comment>
<gene>
    <name evidence="1" type="ORF">HHI36_016767</name>
</gene>
<organism evidence="1 2">
    <name type="scientific">Cryptolaemus montrouzieri</name>
    <dbReference type="NCBI Taxonomy" id="559131"/>
    <lineage>
        <taxon>Eukaryota</taxon>
        <taxon>Metazoa</taxon>
        <taxon>Ecdysozoa</taxon>
        <taxon>Arthropoda</taxon>
        <taxon>Hexapoda</taxon>
        <taxon>Insecta</taxon>
        <taxon>Pterygota</taxon>
        <taxon>Neoptera</taxon>
        <taxon>Endopterygota</taxon>
        <taxon>Coleoptera</taxon>
        <taxon>Polyphaga</taxon>
        <taxon>Cucujiformia</taxon>
        <taxon>Coccinelloidea</taxon>
        <taxon>Coccinellidae</taxon>
        <taxon>Scymninae</taxon>
        <taxon>Scymnini</taxon>
        <taxon>Cryptolaemus</taxon>
    </lineage>
</organism>
<dbReference type="EMBL" id="JABFTP020000124">
    <property type="protein sequence ID" value="KAL3279254.1"/>
    <property type="molecule type" value="Genomic_DNA"/>
</dbReference>